<dbReference type="EMBL" id="KE356560">
    <property type="protein sequence ID" value="ERG92996.1"/>
    <property type="molecule type" value="Genomic_DNA"/>
</dbReference>
<organism evidence="1 2">
    <name type="scientific">Haloquadratum walsbyi J07HQW1</name>
    <dbReference type="NCBI Taxonomy" id="1238424"/>
    <lineage>
        <taxon>Archaea</taxon>
        <taxon>Methanobacteriati</taxon>
        <taxon>Methanobacteriota</taxon>
        <taxon>Stenosarchaea group</taxon>
        <taxon>Halobacteria</taxon>
        <taxon>Halobacteriales</taxon>
        <taxon>Haloferacaceae</taxon>
        <taxon>Haloquadratum</taxon>
    </lineage>
</organism>
<dbReference type="AlphaFoldDB" id="U1PL94"/>
<evidence type="ECO:0000313" key="2">
    <source>
        <dbReference type="Proteomes" id="UP000030649"/>
    </source>
</evidence>
<proteinExistence type="predicted"/>
<sequence length="67" mass="7753">MWMSDDVTVLEDEIEADATDPIIRFDTHHGVHELHLGSEPFEINYPGLVETFRTWRGALPTSKRADW</sequence>
<protein>
    <submittedName>
        <fullName evidence="1">Uncharacterized protein</fullName>
    </submittedName>
</protein>
<gene>
    <name evidence="1" type="ORF">J07HQW1_03049</name>
</gene>
<accession>U1PL94</accession>
<evidence type="ECO:0000313" key="1">
    <source>
        <dbReference type="EMBL" id="ERG92996.1"/>
    </source>
</evidence>
<dbReference type="Proteomes" id="UP000030649">
    <property type="component" value="Unassembled WGS sequence"/>
</dbReference>
<reference evidence="1 2" key="1">
    <citation type="journal article" date="2013" name="PLoS ONE">
        <title>Assembly-driven community genomics of a hypersaline microbial ecosystem.</title>
        <authorList>
            <person name="Podell S."/>
            <person name="Ugalde J.A."/>
            <person name="Narasingarao P."/>
            <person name="Banfield J.F."/>
            <person name="Heidelberg K.B."/>
            <person name="Allen E.E."/>
        </authorList>
    </citation>
    <scope>NUCLEOTIDE SEQUENCE [LARGE SCALE GENOMIC DNA]</scope>
    <source>
        <strain evidence="2">J07HQW1</strain>
    </source>
</reference>
<name>U1PL94_9EURY</name>
<dbReference type="HOGENOM" id="CLU_2839338_0_0_2"/>